<keyword evidence="1" id="KW-0812">Transmembrane</keyword>
<dbReference type="Proteomes" id="UP000199398">
    <property type="component" value="Unassembled WGS sequence"/>
</dbReference>
<dbReference type="AlphaFoldDB" id="A0A1I4YDS5"/>
<gene>
    <name evidence="3" type="ORF">ATL45_0883</name>
    <name evidence="4" type="ORF">SAMN05421805_10498</name>
</gene>
<evidence type="ECO:0000313" key="6">
    <source>
        <dbReference type="Proteomes" id="UP000270697"/>
    </source>
</evidence>
<sequence>MLTAAWPWVKSGSRVWMGSGESKLCLVTGATGYVGGRLVPQLLVNGYRVRCLVRTPEKLRDVPWRDQVEVVRGDLFDEDAVRAACDGADVLYYLVHSLQQKGYGDLDRRAAAGAGRAARQAGVSRIVYLGGVHPAGKLSEHLRSRAEVGETLLRSGVPTAVLQAAVIIGSGSASFEMLRYLTERLPAMVTPRWVSNRVQPIAVRDVLHYLVAAADLPGEVSRAFDIGGPDVLTYAQMMRTYAAVAGLPRRVMVPVRVLSPELSSLWIDIVTPVPRSIGVPLIESLINEAVCAEHDIDDHIARPEGGLTGLADAIALALRRIQRGEVETRWSDASPVSAPWEPIPSDPAWSGGTVYRDVRERVTDAPPEAVWRVVEGIGGRHGWYSFPLAWAVRGWIDRLLGGVGLRRGRRDPQRLRTGDALDWWRVEELAEGRFLRLRAEMKVPGRAWLELSVEPEDGGTRYRQRAVFIPHGLLGHLYWWAVAPFHGLVFGGMVRRILGAAGRAPAGKRGATSAESLR</sequence>
<dbReference type="Pfam" id="PF11066">
    <property type="entry name" value="DUF2867"/>
    <property type="match status" value="1"/>
</dbReference>
<proteinExistence type="predicted"/>
<dbReference type="Gene3D" id="3.30.530.20">
    <property type="match status" value="1"/>
</dbReference>
<organism evidence="4 5">
    <name type="scientific">Saccharopolyspora antimicrobica</name>
    <dbReference type="NCBI Taxonomy" id="455193"/>
    <lineage>
        <taxon>Bacteria</taxon>
        <taxon>Bacillati</taxon>
        <taxon>Actinomycetota</taxon>
        <taxon>Actinomycetes</taxon>
        <taxon>Pseudonocardiales</taxon>
        <taxon>Pseudonocardiaceae</taxon>
        <taxon>Saccharopolyspora</taxon>
    </lineage>
</organism>
<dbReference type="Pfam" id="PF13460">
    <property type="entry name" value="NAD_binding_10"/>
    <property type="match status" value="1"/>
</dbReference>
<dbReference type="InterPro" id="IPR023393">
    <property type="entry name" value="START-like_dom_sf"/>
</dbReference>
<accession>A0A1I4YDS5</accession>
<dbReference type="SUPFAM" id="SSF51735">
    <property type="entry name" value="NAD(P)-binding Rossmann-fold domains"/>
    <property type="match status" value="1"/>
</dbReference>
<dbReference type="GO" id="GO:0044877">
    <property type="term" value="F:protein-containing complex binding"/>
    <property type="evidence" value="ECO:0007669"/>
    <property type="project" value="TreeGrafter"/>
</dbReference>
<dbReference type="InterPro" id="IPR016040">
    <property type="entry name" value="NAD(P)-bd_dom"/>
</dbReference>
<dbReference type="InterPro" id="IPR036291">
    <property type="entry name" value="NAD(P)-bd_dom_sf"/>
</dbReference>
<dbReference type="InterPro" id="IPR021295">
    <property type="entry name" value="DUF2867"/>
</dbReference>
<dbReference type="InterPro" id="IPR051207">
    <property type="entry name" value="ComplexI_NDUFA9_subunit"/>
</dbReference>
<dbReference type="Gene3D" id="3.40.50.720">
    <property type="entry name" value="NAD(P)-binding Rossmann-like Domain"/>
    <property type="match status" value="1"/>
</dbReference>
<dbReference type="STRING" id="455193.SAMN05421805_10498"/>
<keyword evidence="6" id="KW-1185">Reference proteome</keyword>
<dbReference type="SUPFAM" id="SSF55961">
    <property type="entry name" value="Bet v1-like"/>
    <property type="match status" value="1"/>
</dbReference>
<name>A0A1I4YDS5_9PSEU</name>
<reference evidence="3 6" key="2">
    <citation type="submission" date="2018-10" db="EMBL/GenBank/DDBJ databases">
        <title>Sequencing the genomes of 1000 actinobacteria strains.</title>
        <authorList>
            <person name="Klenk H.-P."/>
        </authorList>
    </citation>
    <scope>NUCLEOTIDE SEQUENCE [LARGE SCALE GENOMIC DNA]</scope>
    <source>
        <strain evidence="3 6">DSM 45119</strain>
    </source>
</reference>
<protein>
    <submittedName>
        <fullName evidence="4">Uncharacterized conserved protein YbjT, contains NAD(P)-binding and DUF2867 domains</fullName>
    </submittedName>
    <submittedName>
        <fullName evidence="3">Uncharacterized protein YbjT (DUF2867 family)</fullName>
    </submittedName>
</protein>
<dbReference type="PANTHER" id="PTHR12126">
    <property type="entry name" value="NADH-UBIQUINONE OXIDOREDUCTASE 39 KDA SUBUNIT-RELATED"/>
    <property type="match status" value="1"/>
</dbReference>
<keyword evidence="1" id="KW-0472">Membrane</keyword>
<dbReference type="Proteomes" id="UP000270697">
    <property type="component" value="Unassembled WGS sequence"/>
</dbReference>
<evidence type="ECO:0000259" key="2">
    <source>
        <dbReference type="Pfam" id="PF13460"/>
    </source>
</evidence>
<dbReference type="EMBL" id="FOUP01000004">
    <property type="protein sequence ID" value="SFN36195.1"/>
    <property type="molecule type" value="Genomic_DNA"/>
</dbReference>
<keyword evidence="1" id="KW-1133">Transmembrane helix</keyword>
<dbReference type="PANTHER" id="PTHR12126:SF16">
    <property type="entry name" value="MIOREX COMPLEX COMPONENT 2"/>
    <property type="match status" value="1"/>
</dbReference>
<evidence type="ECO:0000313" key="3">
    <source>
        <dbReference type="EMBL" id="RKT82630.1"/>
    </source>
</evidence>
<feature type="transmembrane region" description="Helical" evidence="1">
    <location>
        <begin position="477"/>
        <end position="498"/>
    </location>
</feature>
<dbReference type="EMBL" id="RBXX01000002">
    <property type="protein sequence ID" value="RKT82630.1"/>
    <property type="molecule type" value="Genomic_DNA"/>
</dbReference>
<evidence type="ECO:0000313" key="4">
    <source>
        <dbReference type="EMBL" id="SFN36195.1"/>
    </source>
</evidence>
<evidence type="ECO:0000256" key="1">
    <source>
        <dbReference type="SAM" id="Phobius"/>
    </source>
</evidence>
<evidence type="ECO:0000313" key="5">
    <source>
        <dbReference type="Proteomes" id="UP000199398"/>
    </source>
</evidence>
<feature type="domain" description="NAD(P)-binding" evidence="2">
    <location>
        <begin position="29"/>
        <end position="133"/>
    </location>
</feature>
<reference evidence="4 5" key="1">
    <citation type="submission" date="2016-10" db="EMBL/GenBank/DDBJ databases">
        <authorList>
            <person name="de Groot N.N."/>
        </authorList>
    </citation>
    <scope>NUCLEOTIDE SEQUENCE [LARGE SCALE GENOMIC DNA]</scope>
    <source>
        <strain evidence="4 5">CPCC 201259</strain>
    </source>
</reference>